<organism evidence="1 2">
    <name type="scientific">Vicia faba</name>
    <name type="common">Broad bean</name>
    <name type="synonym">Faba vulgaris</name>
    <dbReference type="NCBI Taxonomy" id="3906"/>
    <lineage>
        <taxon>Eukaryota</taxon>
        <taxon>Viridiplantae</taxon>
        <taxon>Streptophyta</taxon>
        <taxon>Embryophyta</taxon>
        <taxon>Tracheophyta</taxon>
        <taxon>Spermatophyta</taxon>
        <taxon>Magnoliopsida</taxon>
        <taxon>eudicotyledons</taxon>
        <taxon>Gunneridae</taxon>
        <taxon>Pentapetalae</taxon>
        <taxon>rosids</taxon>
        <taxon>fabids</taxon>
        <taxon>Fabales</taxon>
        <taxon>Fabaceae</taxon>
        <taxon>Papilionoideae</taxon>
        <taxon>50 kb inversion clade</taxon>
        <taxon>NPAAA clade</taxon>
        <taxon>Hologalegina</taxon>
        <taxon>IRL clade</taxon>
        <taxon>Fabeae</taxon>
        <taxon>Vicia</taxon>
    </lineage>
</organism>
<reference evidence="1 2" key="1">
    <citation type="submission" date="2023-01" db="EMBL/GenBank/DDBJ databases">
        <authorList>
            <person name="Kreplak J."/>
        </authorList>
    </citation>
    <scope>NUCLEOTIDE SEQUENCE [LARGE SCALE GENOMIC DNA]</scope>
</reference>
<dbReference type="AlphaFoldDB" id="A0AAV0ZZM6"/>
<evidence type="ECO:0000313" key="2">
    <source>
        <dbReference type="Proteomes" id="UP001157006"/>
    </source>
</evidence>
<protein>
    <submittedName>
        <fullName evidence="1">Uncharacterized protein</fullName>
    </submittedName>
</protein>
<dbReference type="EMBL" id="OX451738">
    <property type="protein sequence ID" value="CAI8603171.1"/>
    <property type="molecule type" value="Genomic_DNA"/>
</dbReference>
<dbReference type="Proteomes" id="UP001157006">
    <property type="component" value="Chromosome 3"/>
</dbReference>
<name>A0AAV0ZZM6_VICFA</name>
<accession>A0AAV0ZZM6</accession>
<keyword evidence="2" id="KW-1185">Reference proteome</keyword>
<sequence length="95" mass="10910">MLWKVFLTVIRHRFSLKAYEDVEGVLSKLSQTTLVVYFQAQFEDLMNKNLSHRCRSNALLLLGVDDDEHDLHIEEASPEDVSGEISSLNALYSRL</sequence>
<proteinExistence type="predicted"/>
<gene>
    <name evidence="1" type="ORF">VFH_III074320</name>
</gene>
<evidence type="ECO:0000313" key="1">
    <source>
        <dbReference type="EMBL" id="CAI8603171.1"/>
    </source>
</evidence>